<gene>
    <name evidence="10" type="ORF">Rsub_12291</name>
</gene>
<dbReference type="InParanoid" id="A0A2V0PN67"/>
<organism evidence="10 11">
    <name type="scientific">Raphidocelis subcapitata</name>
    <dbReference type="NCBI Taxonomy" id="307507"/>
    <lineage>
        <taxon>Eukaryota</taxon>
        <taxon>Viridiplantae</taxon>
        <taxon>Chlorophyta</taxon>
        <taxon>core chlorophytes</taxon>
        <taxon>Chlorophyceae</taxon>
        <taxon>CS clade</taxon>
        <taxon>Sphaeropleales</taxon>
        <taxon>Selenastraceae</taxon>
        <taxon>Raphidocelis</taxon>
    </lineage>
</organism>
<dbReference type="PANTHER" id="PTHR46132:SF1">
    <property type="entry name" value="DIGALACTOSYLDIACYLGLYCEROL SYNTHASE 2, CHLOROPLASTIC"/>
    <property type="match status" value="1"/>
</dbReference>
<dbReference type="EMBL" id="BDRX01000160">
    <property type="protein sequence ID" value="GBF99513.1"/>
    <property type="molecule type" value="Genomic_DNA"/>
</dbReference>
<evidence type="ECO:0000256" key="2">
    <source>
        <dbReference type="ARBA" id="ARBA00004370"/>
    </source>
</evidence>
<comment type="caution">
    <text evidence="10">The sequence shown here is derived from an EMBL/GenBank/DDBJ whole genome shotgun (WGS) entry which is preliminary data.</text>
</comment>
<keyword evidence="6" id="KW-0808">Transferase</keyword>
<evidence type="ECO:0000256" key="1">
    <source>
        <dbReference type="ARBA" id="ARBA00004229"/>
    </source>
</evidence>
<evidence type="ECO:0000256" key="4">
    <source>
        <dbReference type="ARBA" id="ARBA00022528"/>
    </source>
</evidence>
<dbReference type="PANTHER" id="PTHR46132">
    <property type="entry name" value="DIGALACTOSYLDIACYLGLYCEROL SYNTHASE 2, CHLOROPLASTIC"/>
    <property type="match status" value="1"/>
</dbReference>
<keyword evidence="4" id="KW-0150">Chloroplast</keyword>
<dbReference type="SUPFAM" id="SSF53756">
    <property type="entry name" value="UDP-Glycosyltransferase/glycogen phosphorylase"/>
    <property type="match status" value="1"/>
</dbReference>
<proteinExistence type="inferred from homology"/>
<keyword evidence="5" id="KW-0934">Plastid</keyword>
<feature type="compositionally biased region" description="Low complexity" evidence="8">
    <location>
        <begin position="62"/>
        <end position="71"/>
    </location>
</feature>
<evidence type="ECO:0000256" key="7">
    <source>
        <dbReference type="ARBA" id="ARBA00023136"/>
    </source>
</evidence>
<protein>
    <submittedName>
        <fullName evidence="10">Digalactosyldiacylglycerol synthase chloroplastic</fullName>
    </submittedName>
</protein>
<name>A0A2V0PN67_9CHLO</name>
<keyword evidence="7 9" id="KW-0472">Membrane</keyword>
<evidence type="ECO:0000256" key="6">
    <source>
        <dbReference type="ARBA" id="ARBA00022679"/>
    </source>
</evidence>
<evidence type="ECO:0000313" key="10">
    <source>
        <dbReference type="EMBL" id="GBF99513.1"/>
    </source>
</evidence>
<accession>A0A2V0PN67</accession>
<evidence type="ECO:0000256" key="5">
    <source>
        <dbReference type="ARBA" id="ARBA00022640"/>
    </source>
</evidence>
<dbReference type="GO" id="GO:0009707">
    <property type="term" value="C:chloroplast outer membrane"/>
    <property type="evidence" value="ECO:0007669"/>
    <property type="project" value="TreeGrafter"/>
</dbReference>
<evidence type="ECO:0000256" key="8">
    <source>
        <dbReference type="SAM" id="MobiDB-lite"/>
    </source>
</evidence>
<feature type="non-terminal residue" evidence="10">
    <location>
        <position position="480"/>
    </location>
</feature>
<evidence type="ECO:0000256" key="3">
    <source>
        <dbReference type="ARBA" id="ARBA00009481"/>
    </source>
</evidence>
<dbReference type="Proteomes" id="UP000247498">
    <property type="component" value="Unassembled WGS sequence"/>
</dbReference>
<comment type="subcellular location">
    <subcellularLocation>
        <location evidence="2">Membrane</location>
    </subcellularLocation>
    <subcellularLocation>
        <location evidence="1">Plastid</location>
        <location evidence="1">Chloroplast</location>
    </subcellularLocation>
</comment>
<reference evidence="10 11" key="1">
    <citation type="journal article" date="2018" name="Sci. Rep.">
        <title>Raphidocelis subcapitata (=Pseudokirchneriella subcapitata) provides an insight into genome evolution and environmental adaptations in the Sphaeropleales.</title>
        <authorList>
            <person name="Suzuki S."/>
            <person name="Yamaguchi H."/>
            <person name="Nakajima N."/>
            <person name="Kawachi M."/>
        </authorList>
    </citation>
    <scope>NUCLEOTIDE SEQUENCE [LARGE SCALE GENOMIC DNA]</scope>
    <source>
        <strain evidence="10 11">NIES-35</strain>
    </source>
</reference>
<keyword evidence="9" id="KW-1133">Transmembrane helix</keyword>
<dbReference type="OrthoDB" id="44480at2759"/>
<evidence type="ECO:0000313" key="11">
    <source>
        <dbReference type="Proteomes" id="UP000247498"/>
    </source>
</evidence>
<keyword evidence="9" id="KW-0812">Transmembrane</keyword>
<dbReference type="STRING" id="307507.A0A2V0PN67"/>
<sequence length="480" mass="50655">MWPFLGAPAPSAPAAPAPGPAAAGFHGLSLAAVGVLLFAHTAGTFVAGLAVGGALARRRARAGAPPRRSGSGASGGKSVPASREASAHGRRFERGALSSLRQPGRSVAVVTTAALPWRTGTSVNPLLRAAHLATDPNRKVFLVVPWLEEEEQRAIFPAGLTFPTREAHADYIIGEARERTHLPCDFKVLFYDGKYFTGLGSILPVGDVTAAVPAAAADVAILEEPEHLNWCQHKSRWTDKFNHVVGIMHTNYLAYVADGPGSATMNVAALRRVNKWVCRIHCHKVIKLSDAVQRLPRQVTCNVHGVGSNFLSIGRARREAAAEEYGGRRFSKGAYFIGKAVWGKGYKELIDLMAAHQAARSAAAEADVDAASAAEGLSAAEAAAIARAHSGGGRAPPSECHLDVYGSGEDLGAIKAAAAARGLDFSFFGGRDHADASMHEYRVFVNPSTSDVVATTTAEALAMGKWVVVEDIACNEFFKQ</sequence>
<comment type="similarity">
    <text evidence="3">Belongs to the glycosyltransferase group 1 family. Glycosyltransferase 4 subfamily.</text>
</comment>
<feature type="transmembrane region" description="Helical" evidence="9">
    <location>
        <begin position="33"/>
        <end position="56"/>
    </location>
</feature>
<dbReference type="GO" id="GO:0019375">
    <property type="term" value="P:galactolipid biosynthetic process"/>
    <property type="evidence" value="ECO:0007669"/>
    <property type="project" value="TreeGrafter"/>
</dbReference>
<dbReference type="GO" id="GO:0046481">
    <property type="term" value="F:digalactosyldiacylglycerol synthase activity"/>
    <property type="evidence" value="ECO:0007669"/>
    <property type="project" value="InterPro"/>
</dbReference>
<dbReference type="AlphaFoldDB" id="A0A2V0PN67"/>
<evidence type="ECO:0000256" key="9">
    <source>
        <dbReference type="SAM" id="Phobius"/>
    </source>
</evidence>
<dbReference type="Gene3D" id="3.40.50.2000">
    <property type="entry name" value="Glycogen Phosphorylase B"/>
    <property type="match status" value="1"/>
</dbReference>
<dbReference type="Pfam" id="PF13692">
    <property type="entry name" value="Glyco_trans_1_4"/>
    <property type="match status" value="1"/>
</dbReference>
<keyword evidence="11" id="KW-1185">Reference proteome</keyword>
<dbReference type="InterPro" id="IPR044525">
    <property type="entry name" value="DGDG1/2"/>
</dbReference>
<feature type="region of interest" description="Disordered" evidence="8">
    <location>
        <begin position="61"/>
        <end position="90"/>
    </location>
</feature>
<dbReference type="FunCoup" id="A0A2V0PN67">
    <property type="interactions" value="389"/>
</dbReference>